<dbReference type="InterPro" id="IPR017441">
    <property type="entry name" value="Protein_kinase_ATP_BS"/>
</dbReference>
<evidence type="ECO:0000259" key="9">
    <source>
        <dbReference type="PROSITE" id="PS50042"/>
    </source>
</evidence>
<evidence type="ECO:0000256" key="1">
    <source>
        <dbReference type="ARBA" id="ARBA00022535"/>
    </source>
</evidence>
<dbReference type="PROSITE" id="PS50011">
    <property type="entry name" value="PROTEIN_KINASE_DOM"/>
    <property type="match status" value="1"/>
</dbReference>
<dbReference type="SMART" id="SM00220">
    <property type="entry name" value="S_TKc"/>
    <property type="match status" value="1"/>
</dbReference>
<feature type="domain" description="Cyclic nucleotide-binding" evidence="9">
    <location>
        <begin position="313"/>
        <end position="386"/>
    </location>
</feature>
<dbReference type="Pfam" id="PF00027">
    <property type="entry name" value="cNMP_binding"/>
    <property type="match status" value="1"/>
</dbReference>
<name>A0A839HKF9_9BURK</name>
<dbReference type="PROSITE" id="PS00108">
    <property type="entry name" value="PROTEIN_KINASE_ST"/>
    <property type="match status" value="1"/>
</dbReference>
<dbReference type="GO" id="GO:0004674">
    <property type="term" value="F:protein serine/threonine kinase activity"/>
    <property type="evidence" value="ECO:0007669"/>
    <property type="project" value="TreeGrafter"/>
</dbReference>
<dbReference type="SUPFAM" id="SSF56112">
    <property type="entry name" value="Protein kinase-like (PK-like)"/>
    <property type="match status" value="1"/>
</dbReference>
<comment type="caution">
    <text evidence="10">The sequence shown here is derived from an EMBL/GenBank/DDBJ whole genome shotgun (WGS) entry which is preliminary data.</text>
</comment>
<keyword evidence="1" id="KW-0140">cGMP</keyword>
<dbReference type="CDD" id="cd00038">
    <property type="entry name" value="CAP_ED"/>
    <property type="match status" value="1"/>
</dbReference>
<keyword evidence="11" id="KW-1185">Reference proteome</keyword>
<dbReference type="Gene3D" id="1.10.510.10">
    <property type="entry name" value="Transferase(Phosphotransferase) domain 1"/>
    <property type="match status" value="1"/>
</dbReference>
<sequence length="448" mass="48108">MPAEPGPTEPPLPARIGRYRVLARLGAGASSEVFLGHDDFLDRPVAIKRLPPQDPADPQASRLRERFFAAEAALIGRLQHPNLVTLYDAADDPAGPYLVMEPVRGGTLRPHTRPEALLPLDRIVEIGIQLALALAQVARQGLVHRDVKAANLLVERDAAGGIARVKLGDFGSVLNLRADCTQVARVGSLRTMSPEQVEGGTLDGRSDLYALGVVLYQLIAGRPPFEAPSEAALIAQILDRPPPPLQPLRPGVSPALEAVVLGALAKSPAGRPADGEAFAASLSALLADRQVPRPGPQELLDSERFRLLGELDFFAGFGEVERWELVRRGDWAQHPAGTLLHRAGETGDQFHIIARGEVEVHRDGRCVARLGAGTSVGEMAYLAPSPALKRHQADIVCTAPTTTLGFSPARLASLGAATRQQMDQAFIRVLVRRLHAAHEALAHPRRIL</sequence>
<evidence type="ECO:0000313" key="10">
    <source>
        <dbReference type="EMBL" id="MBB1163317.1"/>
    </source>
</evidence>
<dbReference type="SMART" id="SM00100">
    <property type="entry name" value="cNMP"/>
    <property type="match status" value="1"/>
</dbReference>
<dbReference type="InterPro" id="IPR014710">
    <property type="entry name" value="RmlC-like_jellyroll"/>
</dbReference>
<dbReference type="InterPro" id="IPR008271">
    <property type="entry name" value="Ser/Thr_kinase_AS"/>
</dbReference>
<dbReference type="PROSITE" id="PS00107">
    <property type="entry name" value="PROTEIN_KINASE_ATP"/>
    <property type="match status" value="1"/>
</dbReference>
<dbReference type="InterPro" id="IPR000719">
    <property type="entry name" value="Prot_kinase_dom"/>
</dbReference>
<evidence type="ECO:0000256" key="5">
    <source>
        <dbReference type="ARBA" id="ARBA00022840"/>
    </source>
</evidence>
<reference evidence="10 11" key="1">
    <citation type="submission" date="2020-08" db="EMBL/GenBank/DDBJ databases">
        <title>Aquariorum lacteus gen. nov., sp. nov., a new member of the family Comamonadaceae, isolated from freshwater aquarium.</title>
        <authorList>
            <person name="Chun S.-J."/>
        </authorList>
    </citation>
    <scope>NUCLEOTIDE SEQUENCE [LARGE SCALE GENOMIC DNA]</scope>
    <source>
        <strain evidence="10 11">SJAQ100</strain>
    </source>
</reference>
<dbReference type="PANTHER" id="PTHR43289">
    <property type="entry name" value="MITOGEN-ACTIVATED PROTEIN KINASE KINASE KINASE 20-RELATED"/>
    <property type="match status" value="1"/>
</dbReference>
<evidence type="ECO:0000313" key="11">
    <source>
        <dbReference type="Proteomes" id="UP000586093"/>
    </source>
</evidence>
<keyword evidence="3 7" id="KW-0547">Nucleotide-binding</keyword>
<dbReference type="PANTHER" id="PTHR43289:SF6">
    <property type="entry name" value="SERINE_THREONINE-PROTEIN KINASE NEKL-3"/>
    <property type="match status" value="1"/>
</dbReference>
<dbReference type="InterPro" id="IPR000595">
    <property type="entry name" value="cNMP-bd_dom"/>
</dbReference>
<organism evidence="10 11">
    <name type="scientific">Aquariibacter albus</name>
    <dbReference type="NCBI Taxonomy" id="2759899"/>
    <lineage>
        <taxon>Bacteria</taxon>
        <taxon>Pseudomonadati</taxon>
        <taxon>Pseudomonadota</taxon>
        <taxon>Betaproteobacteria</taxon>
        <taxon>Burkholderiales</taxon>
        <taxon>Sphaerotilaceae</taxon>
        <taxon>Aquariibacter</taxon>
    </lineage>
</organism>
<keyword evidence="5 7" id="KW-0067">ATP-binding</keyword>
<dbReference type="CDD" id="cd14014">
    <property type="entry name" value="STKc_PknB_like"/>
    <property type="match status" value="1"/>
</dbReference>
<dbReference type="AlphaFoldDB" id="A0A839HKF9"/>
<dbReference type="InterPro" id="IPR018490">
    <property type="entry name" value="cNMP-bd_dom_sf"/>
</dbReference>
<dbReference type="Proteomes" id="UP000586093">
    <property type="component" value="Unassembled WGS sequence"/>
</dbReference>
<keyword evidence="6" id="KW-0142">cGMP-binding</keyword>
<evidence type="ECO:0000259" key="8">
    <source>
        <dbReference type="PROSITE" id="PS50011"/>
    </source>
</evidence>
<evidence type="ECO:0000256" key="6">
    <source>
        <dbReference type="ARBA" id="ARBA00022992"/>
    </source>
</evidence>
<dbReference type="PROSITE" id="PS50042">
    <property type="entry name" value="CNMP_BINDING_3"/>
    <property type="match status" value="1"/>
</dbReference>
<dbReference type="EMBL" id="JACIVI010000008">
    <property type="protein sequence ID" value="MBB1163317.1"/>
    <property type="molecule type" value="Genomic_DNA"/>
</dbReference>
<dbReference type="Pfam" id="PF00069">
    <property type="entry name" value="Pkinase"/>
    <property type="match status" value="1"/>
</dbReference>
<evidence type="ECO:0000256" key="2">
    <source>
        <dbReference type="ARBA" id="ARBA00022679"/>
    </source>
</evidence>
<keyword evidence="2" id="KW-0808">Transferase</keyword>
<dbReference type="RefSeq" id="WP_182666132.1">
    <property type="nucleotide sequence ID" value="NZ_JACIVI010000008.1"/>
</dbReference>
<accession>A0A839HKF9</accession>
<keyword evidence="4 10" id="KW-0418">Kinase</keyword>
<dbReference type="GO" id="GO:0005524">
    <property type="term" value="F:ATP binding"/>
    <property type="evidence" value="ECO:0007669"/>
    <property type="project" value="UniProtKB-UniRule"/>
</dbReference>
<feature type="binding site" evidence="7">
    <location>
        <position position="48"/>
    </location>
    <ligand>
        <name>ATP</name>
        <dbReference type="ChEBI" id="CHEBI:30616"/>
    </ligand>
</feature>
<dbReference type="Gene3D" id="3.30.200.20">
    <property type="entry name" value="Phosphorylase Kinase, domain 1"/>
    <property type="match status" value="1"/>
</dbReference>
<protein>
    <submittedName>
        <fullName evidence="10">Protein kinase</fullName>
    </submittedName>
</protein>
<dbReference type="GO" id="GO:0030553">
    <property type="term" value="F:cGMP binding"/>
    <property type="evidence" value="ECO:0007669"/>
    <property type="project" value="UniProtKB-KW"/>
</dbReference>
<evidence type="ECO:0000256" key="4">
    <source>
        <dbReference type="ARBA" id="ARBA00022777"/>
    </source>
</evidence>
<evidence type="ECO:0000256" key="3">
    <source>
        <dbReference type="ARBA" id="ARBA00022741"/>
    </source>
</evidence>
<dbReference type="SUPFAM" id="SSF51206">
    <property type="entry name" value="cAMP-binding domain-like"/>
    <property type="match status" value="1"/>
</dbReference>
<dbReference type="Gene3D" id="2.60.120.10">
    <property type="entry name" value="Jelly Rolls"/>
    <property type="match status" value="1"/>
</dbReference>
<gene>
    <name evidence="10" type="ORF">H4F90_15195</name>
</gene>
<evidence type="ECO:0000256" key="7">
    <source>
        <dbReference type="PROSITE-ProRule" id="PRU10141"/>
    </source>
</evidence>
<proteinExistence type="predicted"/>
<dbReference type="InterPro" id="IPR011009">
    <property type="entry name" value="Kinase-like_dom_sf"/>
</dbReference>
<feature type="domain" description="Protein kinase" evidence="8">
    <location>
        <begin position="19"/>
        <end position="286"/>
    </location>
</feature>